<sequence>MKTSTCTEWLFFHLWKKNPNNLESCPGVFVLDTVIYRWAKPSFWYSTNTQGQIIRKTQGSIKNEDIKRKFNEGNNFNVSAVYIDCKEKEQNQLQVLLEGNKVFQEQLEIEHMEKDDLDFFLFRREKSLNSILQKFIVSKDNHNCLIKVNVNERLCTFEGPEHLLEQESQLSPTIISDIEMSCQNIVRHISDITGNLIVVTRMVLYFKVDTENRLWLMFCTQIKTKNDLHLEKKPQQPIRQLSPEFLMKKEYKTIESHLGKIKANGQGQLEGLLNQFKMHCSNCEKRKPFLYEIQFKNIIDSFNTKVYQNKDTVLPEEMKQMIEFEKNKNWKIKKPQHLTKDLEKDIEQQELRKFVEYEEKQNDYSLHNVPALITKVWGALSDEKYLVLKQNQSWLRNVTKVCDECYLKFTETFLEGNYKRQMKRYQEKLKNQQEHEIDMFIEDEEQWEAQQQKEKDQRAQNIERTKNIAKNSIQFINNVKSMVSIKSGSQQHMDKSKSKKESYRSSIPINKQPSNKYSDNQLSIIKQEDHKQLQKSKSHRETFQQIIKQEKQNSLVSAKEKIQNQNKQNQNSINLSIPDNNKNNQNPQQNQVISSQNHENTSNLQQIDEIQNDKSVLPQNKNLSQNQSQKKFVQQKQHLPTINSGNNLNLKSAYFQAFQQQSGYNTQVPDFVTSPKTVQNKSSANFFRNTHSNEKGEFQNGANNYFLRGNLKKYPKSQQQKTRKQKHLTYSEKLDFENLSRIPRNIASPESFNTQSQFYLQSNPQTREKVSRETNQTQIKNHQNQAFNLNFKPNITGQDSSSQFNLKNSKNTTSAKFFFSGFNKDEYQMIQQRSVKTAASGKSKRKHKNQNQTNLQFYQPSQIYFNKQNVKIPAKKKFNNHMSSFLSNSTQENTILCNCQQNQNNKQQISNRFQHSSSKNYENGVQGVSQNQKFNQCQFCLKKINQVSHQFVMQTVKDMKSIIPQIFDETWSITDNEENKLFNVEGNQKKEENKCFQEKEAQNQPSVDQE</sequence>
<feature type="compositionally biased region" description="Low complexity" evidence="1">
    <location>
        <begin position="580"/>
        <end position="597"/>
    </location>
</feature>
<feature type="compositionally biased region" description="Basic and acidic residues" evidence="1">
    <location>
        <begin position="492"/>
        <end position="503"/>
    </location>
</feature>
<keyword evidence="3" id="KW-1185">Reference proteome</keyword>
<evidence type="ECO:0000313" key="2">
    <source>
        <dbReference type="EMBL" id="KRX07748.1"/>
    </source>
</evidence>
<dbReference type="InParanoid" id="A0A0V0QZQ1"/>
<dbReference type="Proteomes" id="UP000054937">
    <property type="component" value="Unassembled WGS sequence"/>
</dbReference>
<comment type="caution">
    <text evidence="2">The sequence shown here is derived from an EMBL/GenBank/DDBJ whole genome shotgun (WGS) entry which is preliminary data.</text>
</comment>
<feature type="compositionally biased region" description="Polar residues" evidence="1">
    <location>
        <begin position="507"/>
        <end position="519"/>
    </location>
</feature>
<feature type="region of interest" description="Disordered" evidence="1">
    <location>
        <begin position="485"/>
        <end position="519"/>
    </location>
</feature>
<protein>
    <submittedName>
        <fullName evidence="2">Uncharacterized protein</fullName>
    </submittedName>
</protein>
<gene>
    <name evidence="2" type="ORF">PPERSA_07498</name>
</gene>
<evidence type="ECO:0000256" key="1">
    <source>
        <dbReference type="SAM" id="MobiDB-lite"/>
    </source>
</evidence>
<feature type="region of interest" description="Disordered" evidence="1">
    <location>
        <begin position="561"/>
        <end position="599"/>
    </location>
</feature>
<reference evidence="2 3" key="1">
    <citation type="journal article" date="2015" name="Sci. Rep.">
        <title>Genome of the facultative scuticociliatosis pathogen Pseudocohnilembus persalinus provides insight into its virulence through horizontal gene transfer.</title>
        <authorList>
            <person name="Xiong J."/>
            <person name="Wang G."/>
            <person name="Cheng J."/>
            <person name="Tian M."/>
            <person name="Pan X."/>
            <person name="Warren A."/>
            <person name="Jiang C."/>
            <person name="Yuan D."/>
            <person name="Miao W."/>
        </authorList>
    </citation>
    <scope>NUCLEOTIDE SEQUENCE [LARGE SCALE GENOMIC DNA]</scope>
    <source>
        <strain evidence="2">36N120E</strain>
    </source>
</reference>
<proteinExistence type="predicted"/>
<name>A0A0V0QZQ1_PSEPJ</name>
<organism evidence="2 3">
    <name type="scientific">Pseudocohnilembus persalinus</name>
    <name type="common">Ciliate</name>
    <dbReference type="NCBI Taxonomy" id="266149"/>
    <lineage>
        <taxon>Eukaryota</taxon>
        <taxon>Sar</taxon>
        <taxon>Alveolata</taxon>
        <taxon>Ciliophora</taxon>
        <taxon>Intramacronucleata</taxon>
        <taxon>Oligohymenophorea</taxon>
        <taxon>Scuticociliatia</taxon>
        <taxon>Philasterida</taxon>
        <taxon>Pseudocohnilembidae</taxon>
        <taxon>Pseudocohnilembus</taxon>
    </lineage>
</organism>
<dbReference type="EMBL" id="LDAU01000080">
    <property type="protein sequence ID" value="KRX07748.1"/>
    <property type="molecule type" value="Genomic_DNA"/>
</dbReference>
<evidence type="ECO:0000313" key="3">
    <source>
        <dbReference type="Proteomes" id="UP000054937"/>
    </source>
</evidence>
<feature type="region of interest" description="Disordered" evidence="1">
    <location>
        <begin position="624"/>
        <end position="644"/>
    </location>
</feature>
<feature type="compositionally biased region" description="Polar residues" evidence="1">
    <location>
        <begin position="632"/>
        <end position="644"/>
    </location>
</feature>
<accession>A0A0V0QZQ1</accession>
<dbReference type="OrthoDB" id="298589at2759"/>
<dbReference type="AlphaFoldDB" id="A0A0V0QZQ1"/>